<name>A0A385SXY1_9BACT</name>
<dbReference type="Pfam" id="PF20620">
    <property type="entry name" value="DUF6805"/>
    <property type="match status" value="1"/>
</dbReference>
<feature type="domain" description="Glycoside hydrolase GH146 substrate-binding" evidence="3">
    <location>
        <begin position="662"/>
        <end position="797"/>
    </location>
</feature>
<dbReference type="PANTHER" id="PTHR31151">
    <property type="entry name" value="PROLINE-TRNA LIGASE (DUF1680)"/>
    <property type="match status" value="1"/>
</dbReference>
<dbReference type="Pfam" id="PF07944">
    <property type="entry name" value="Beta-AFase-like_GH127_cat"/>
    <property type="match status" value="1"/>
</dbReference>
<dbReference type="OrthoDB" id="9757939at2"/>
<proteinExistence type="predicted"/>
<sequence>MPAFIFDRFTPRNPVALIILSLLFSTLSIYIAHGQSYLPDEQNPRVKVKPQVDMAAYPFALSEVSLLPSEFTVARDADIKFLLMIEPDRLLSQFRTHSGLKPKAERYGGWESEGLAGHTLGHYLSACALEYAASGNPEFLKRVNYIVDQLQECQVARKTGYVGAIPREDSVFMEVSQGQIRSRGFDLNGSWSPWYTIHKVMAGLLDAYLYCDNQKALAIEQGMADWTENTLKNLSDEQIQKMLLCEYGGMNEVLVNTYAFTNNKKYLELSYKFHDKVVLDSLAHRVDILPGRHSNTQIPKVIGTVRRYELTGAKSDFVIGDFFWQTVVNHHSYAPGGNSNYEYLSEADKLNDKLTDNTMETCNTYNMLKLTRHLFALQPSAALMEYYERGLYNHILASQNHKTGMMCYFVPLRMGTRKEFSDEFNTFTCCVGSGIENHVKYGESIYFRGKDGSVYVNLFIPSVLNWKEKDFQLTLTSNIPQEKTIKLTVQTPRAQARILRIRKPQWAPREIAVRVNGKAIPATVQPDGYITVSQKWKNNDVIEIDLESSLHAVAMPDNADRRAFFYGPVLLAGNLGTSEPDPTTGIPVLVSNETDVSKFFVTQSKDNLTFKTNKIGSPTDVTLQPFYSVDDAYYSVYWDVFSPQAWKDEQHRYEEKKRLAYELEKSTVDELRVGEMQPERDHNFTGQNLETGESHTRKFRVANDGGSFSFNMKVVPGFSYNLIATYWGMDNRGRNFDILVDGEKIASVDLNKFKESKFYDISYKVPTNLVEGKSNIKITFQAKTKNQAGPVFGVRLVKESR</sequence>
<dbReference type="GO" id="GO:0005975">
    <property type="term" value="P:carbohydrate metabolic process"/>
    <property type="evidence" value="ECO:0007669"/>
    <property type="project" value="InterPro"/>
</dbReference>
<dbReference type="EMBL" id="CP032382">
    <property type="protein sequence ID" value="AYB34620.1"/>
    <property type="molecule type" value="Genomic_DNA"/>
</dbReference>
<keyword evidence="5" id="KW-0378">Hydrolase</keyword>
<evidence type="ECO:0000259" key="1">
    <source>
        <dbReference type="Pfam" id="PF07944"/>
    </source>
</evidence>
<evidence type="ECO:0000313" key="5">
    <source>
        <dbReference type="EMBL" id="AYB34620.1"/>
    </source>
</evidence>
<feature type="domain" description="Non-reducing end beta-L-arabinofuranosidase-like GH127 middle" evidence="4">
    <location>
        <begin position="454"/>
        <end position="547"/>
    </location>
</feature>
<gene>
    <name evidence="5" type="ORF">D4L85_30340</name>
</gene>
<dbReference type="InterPro" id="IPR032275">
    <property type="entry name" value="DUF4986"/>
</dbReference>
<dbReference type="InterPro" id="IPR046544">
    <property type="entry name" value="GH146_SB_dom"/>
</dbReference>
<dbReference type="SUPFAM" id="SSF48208">
    <property type="entry name" value="Six-hairpin glycosidases"/>
    <property type="match status" value="1"/>
</dbReference>
<dbReference type="AlphaFoldDB" id="A0A385SXY1"/>
<evidence type="ECO:0000259" key="4">
    <source>
        <dbReference type="Pfam" id="PF20736"/>
    </source>
</evidence>
<dbReference type="KEGG" id="chk:D4L85_30340"/>
<protein>
    <submittedName>
        <fullName evidence="5">Glycoside hydrolase family 127 protein</fullName>
    </submittedName>
</protein>
<dbReference type="InterPro" id="IPR012878">
    <property type="entry name" value="Beta-AFase-like_GH127_cat"/>
</dbReference>
<reference evidence="6" key="1">
    <citation type="submission" date="2018-09" db="EMBL/GenBank/DDBJ databases">
        <title>Chryseolinea sp. KIS68-18 isolated from soil.</title>
        <authorList>
            <person name="Weon H.-Y."/>
            <person name="Kwon S.-W."/>
            <person name="Lee S.A."/>
        </authorList>
    </citation>
    <scope>NUCLEOTIDE SEQUENCE [LARGE SCALE GENOMIC DNA]</scope>
    <source>
        <strain evidence="6">KIS68-18</strain>
    </source>
</reference>
<evidence type="ECO:0000259" key="2">
    <source>
        <dbReference type="Pfam" id="PF16375"/>
    </source>
</evidence>
<dbReference type="Pfam" id="PF16375">
    <property type="entry name" value="DUF4986"/>
    <property type="match status" value="1"/>
</dbReference>
<evidence type="ECO:0000313" key="6">
    <source>
        <dbReference type="Proteomes" id="UP000266183"/>
    </source>
</evidence>
<feature type="domain" description="DUF4986" evidence="2">
    <location>
        <begin position="582"/>
        <end position="638"/>
    </location>
</feature>
<dbReference type="Proteomes" id="UP000266183">
    <property type="component" value="Chromosome"/>
</dbReference>
<feature type="domain" description="Non-reducing end beta-L-arabinofuranosidase-like GH127 catalytic" evidence="1">
    <location>
        <begin position="63"/>
        <end position="443"/>
    </location>
</feature>
<dbReference type="Pfam" id="PF20736">
    <property type="entry name" value="Glyco_hydro127M"/>
    <property type="match status" value="1"/>
</dbReference>
<dbReference type="InterPro" id="IPR008928">
    <property type="entry name" value="6-hairpin_glycosidase_sf"/>
</dbReference>
<dbReference type="PANTHER" id="PTHR31151:SF0">
    <property type="entry name" value="PROLINE-TRNA LIGASE (DUF1680)"/>
    <property type="match status" value="1"/>
</dbReference>
<keyword evidence="6" id="KW-1185">Reference proteome</keyword>
<accession>A0A385SXY1</accession>
<dbReference type="InterPro" id="IPR049046">
    <property type="entry name" value="Beta-AFase-like_GH127_middle"/>
</dbReference>
<organism evidence="5 6">
    <name type="scientific">Chryseolinea soli</name>
    <dbReference type="NCBI Taxonomy" id="2321403"/>
    <lineage>
        <taxon>Bacteria</taxon>
        <taxon>Pseudomonadati</taxon>
        <taxon>Bacteroidota</taxon>
        <taxon>Cytophagia</taxon>
        <taxon>Cytophagales</taxon>
        <taxon>Fulvivirgaceae</taxon>
        <taxon>Chryseolinea</taxon>
    </lineage>
</organism>
<evidence type="ECO:0000259" key="3">
    <source>
        <dbReference type="Pfam" id="PF20620"/>
    </source>
</evidence>
<dbReference type="Gene3D" id="2.60.120.260">
    <property type="entry name" value="Galactose-binding domain-like"/>
    <property type="match status" value="1"/>
</dbReference>
<dbReference type="GO" id="GO:0016787">
    <property type="term" value="F:hydrolase activity"/>
    <property type="evidence" value="ECO:0007669"/>
    <property type="project" value="UniProtKB-KW"/>
</dbReference>